<comment type="caution">
    <text evidence="3">The sequence shown here is derived from an EMBL/GenBank/DDBJ whole genome shotgun (WGS) entry which is preliminary data.</text>
</comment>
<evidence type="ECO:0000256" key="2">
    <source>
        <dbReference type="SAM" id="Phobius"/>
    </source>
</evidence>
<evidence type="ECO:0000313" key="3">
    <source>
        <dbReference type="EMBL" id="KAJ3486943.1"/>
    </source>
</evidence>
<keyword evidence="2" id="KW-0812">Transmembrane</keyword>
<dbReference type="Proteomes" id="UP001212997">
    <property type="component" value="Unassembled WGS sequence"/>
</dbReference>
<reference evidence="3" key="1">
    <citation type="submission" date="2022-07" db="EMBL/GenBank/DDBJ databases">
        <title>Genome Sequence of Physisporinus lineatus.</title>
        <authorList>
            <person name="Buettner E."/>
        </authorList>
    </citation>
    <scope>NUCLEOTIDE SEQUENCE</scope>
    <source>
        <strain evidence="3">VT162</strain>
    </source>
</reference>
<evidence type="ECO:0000256" key="1">
    <source>
        <dbReference type="SAM" id="MobiDB-lite"/>
    </source>
</evidence>
<keyword evidence="2" id="KW-1133">Transmembrane helix</keyword>
<keyword evidence="4" id="KW-1185">Reference proteome</keyword>
<protein>
    <submittedName>
        <fullName evidence="3">Uncharacterized protein</fullName>
    </submittedName>
</protein>
<feature type="transmembrane region" description="Helical" evidence="2">
    <location>
        <begin position="15"/>
        <end position="39"/>
    </location>
</feature>
<gene>
    <name evidence="3" type="ORF">NLI96_g3891</name>
</gene>
<keyword evidence="2" id="KW-0472">Membrane</keyword>
<accession>A0AAD5V822</accession>
<feature type="region of interest" description="Disordered" evidence="1">
    <location>
        <begin position="106"/>
        <end position="138"/>
    </location>
</feature>
<proteinExistence type="predicted"/>
<sequence length="212" mass="23177">MAPIPDTSNLVLPGFSLFAFAIFCSVLTVACLVAIFGFWGYKRYRFTKTSDNVDIESKSPSIVTIPIPELPSSADWVEFVHEGKTYRYTKYQAQALLSIILTSTSPDSPTKTAEDHSGSSLPSLDSDEGSNDSSNDNLGVYGTRMDGLCSPPTCLDIPKSMELDLQGADVPDIWIHECEDPEPTDNDFKDTCLSTSLSAPHLDTDFLSERSC</sequence>
<dbReference type="EMBL" id="JANAWD010000106">
    <property type="protein sequence ID" value="KAJ3486943.1"/>
    <property type="molecule type" value="Genomic_DNA"/>
</dbReference>
<organism evidence="3 4">
    <name type="scientific">Meripilus lineatus</name>
    <dbReference type="NCBI Taxonomy" id="2056292"/>
    <lineage>
        <taxon>Eukaryota</taxon>
        <taxon>Fungi</taxon>
        <taxon>Dikarya</taxon>
        <taxon>Basidiomycota</taxon>
        <taxon>Agaricomycotina</taxon>
        <taxon>Agaricomycetes</taxon>
        <taxon>Polyporales</taxon>
        <taxon>Meripilaceae</taxon>
        <taxon>Meripilus</taxon>
    </lineage>
</organism>
<evidence type="ECO:0000313" key="4">
    <source>
        <dbReference type="Proteomes" id="UP001212997"/>
    </source>
</evidence>
<dbReference type="AlphaFoldDB" id="A0AAD5V822"/>
<name>A0AAD5V822_9APHY</name>